<dbReference type="EMBL" id="HACA01007049">
    <property type="protein sequence ID" value="CDW24410.1"/>
    <property type="molecule type" value="Transcribed_RNA"/>
</dbReference>
<dbReference type="AlphaFoldDB" id="A0A0K2TF00"/>
<reference evidence="1" key="1">
    <citation type="submission" date="2014-05" db="EMBL/GenBank/DDBJ databases">
        <authorList>
            <person name="Chronopoulou M."/>
        </authorList>
    </citation>
    <scope>NUCLEOTIDE SEQUENCE</scope>
    <source>
        <tissue evidence="1">Whole organism</tissue>
    </source>
</reference>
<sequence length="45" mass="5188">MGGGVDPRYRKSLSSEKVNPWKYKHSNVNINYSIFCTVSYTSFLL</sequence>
<protein>
    <submittedName>
        <fullName evidence="1">Uncharacterized protein</fullName>
    </submittedName>
</protein>
<proteinExistence type="predicted"/>
<evidence type="ECO:0000313" key="1">
    <source>
        <dbReference type="EMBL" id="CDW24410.1"/>
    </source>
</evidence>
<accession>A0A0K2TF00</accession>
<name>A0A0K2TF00_LEPSM</name>
<organism evidence="1">
    <name type="scientific">Lepeophtheirus salmonis</name>
    <name type="common">Salmon louse</name>
    <name type="synonym">Caligus salmonis</name>
    <dbReference type="NCBI Taxonomy" id="72036"/>
    <lineage>
        <taxon>Eukaryota</taxon>
        <taxon>Metazoa</taxon>
        <taxon>Ecdysozoa</taxon>
        <taxon>Arthropoda</taxon>
        <taxon>Crustacea</taxon>
        <taxon>Multicrustacea</taxon>
        <taxon>Hexanauplia</taxon>
        <taxon>Copepoda</taxon>
        <taxon>Siphonostomatoida</taxon>
        <taxon>Caligidae</taxon>
        <taxon>Lepeophtheirus</taxon>
    </lineage>
</organism>